<dbReference type="InterPro" id="IPR039761">
    <property type="entry name" value="Bms1/Tsr1"/>
</dbReference>
<reference evidence="6" key="1">
    <citation type="submission" date="2016-04" db="UniProtKB">
        <authorList>
            <consortium name="WormBaseParasite"/>
        </authorList>
    </citation>
    <scope>IDENTIFICATION</scope>
</reference>
<dbReference type="SMART" id="SM00785">
    <property type="entry name" value="AARP2CN"/>
    <property type="match status" value="1"/>
</dbReference>
<dbReference type="GO" id="GO:0030686">
    <property type="term" value="C:90S preribosome"/>
    <property type="evidence" value="ECO:0007669"/>
    <property type="project" value="TreeGrafter"/>
</dbReference>
<accession>A0A0R3WAR2</accession>
<dbReference type="GO" id="GO:0005525">
    <property type="term" value="F:GTP binding"/>
    <property type="evidence" value="ECO:0007669"/>
    <property type="project" value="TreeGrafter"/>
</dbReference>
<evidence type="ECO:0000313" key="6">
    <source>
        <dbReference type="WBParaSite" id="TASK_0000766001-mRNA-1"/>
    </source>
</evidence>
<name>A0A0R3WAR2_TAEAS</name>
<dbReference type="GO" id="GO:0005634">
    <property type="term" value="C:nucleus"/>
    <property type="evidence" value="ECO:0007669"/>
    <property type="project" value="InterPro"/>
</dbReference>
<dbReference type="GO" id="GO:0034511">
    <property type="term" value="F:U3 snoRNA binding"/>
    <property type="evidence" value="ECO:0007669"/>
    <property type="project" value="TreeGrafter"/>
</dbReference>
<dbReference type="WBParaSite" id="TASK_0000766001-mRNA-1">
    <property type="protein sequence ID" value="TASK_0000766001-mRNA-1"/>
    <property type="gene ID" value="TASK_0000766001"/>
</dbReference>
<dbReference type="EMBL" id="UYRS01018653">
    <property type="protein sequence ID" value="VDK38792.1"/>
    <property type="molecule type" value="Genomic_DNA"/>
</dbReference>
<feature type="compositionally biased region" description="Acidic residues" evidence="1">
    <location>
        <begin position="458"/>
        <end position="467"/>
    </location>
</feature>
<feature type="region of interest" description="Disordered" evidence="1">
    <location>
        <begin position="453"/>
        <end position="487"/>
    </location>
</feature>
<keyword evidence="5" id="KW-1185">Reference proteome</keyword>
<dbReference type="Pfam" id="PF08142">
    <property type="entry name" value="AARP2CN"/>
    <property type="match status" value="1"/>
</dbReference>
<evidence type="ECO:0000259" key="2">
    <source>
        <dbReference type="SMART" id="SM00785"/>
    </source>
</evidence>
<feature type="domain" description="Ribosome biogenesis protein BMS1/TSR1 C-terminal" evidence="3">
    <location>
        <begin position="719"/>
        <end position="1039"/>
    </location>
</feature>
<evidence type="ECO:0000259" key="3">
    <source>
        <dbReference type="SMART" id="SM01362"/>
    </source>
</evidence>
<proteinExistence type="predicted"/>
<feature type="compositionally biased region" description="Basic and acidic residues" evidence="1">
    <location>
        <begin position="704"/>
        <end position="722"/>
    </location>
</feature>
<dbReference type="Gene3D" id="3.40.50.300">
    <property type="entry name" value="P-loop containing nucleotide triphosphate hydrolases"/>
    <property type="match status" value="1"/>
</dbReference>
<dbReference type="GO" id="GO:0003924">
    <property type="term" value="F:GTPase activity"/>
    <property type="evidence" value="ECO:0007669"/>
    <property type="project" value="TreeGrafter"/>
</dbReference>
<reference evidence="4 5" key="2">
    <citation type="submission" date="2018-11" db="EMBL/GenBank/DDBJ databases">
        <authorList>
            <consortium name="Pathogen Informatics"/>
        </authorList>
    </citation>
    <scope>NUCLEOTIDE SEQUENCE [LARGE SCALE GENOMIC DNA]</scope>
</reference>
<feature type="domain" description="AARP2CN" evidence="2">
    <location>
        <begin position="251"/>
        <end position="340"/>
    </location>
</feature>
<dbReference type="SUPFAM" id="SSF52540">
    <property type="entry name" value="P-loop containing nucleoside triphosphate hydrolases"/>
    <property type="match status" value="1"/>
</dbReference>
<dbReference type="PANTHER" id="PTHR12858">
    <property type="entry name" value="RIBOSOME BIOGENESIS PROTEIN"/>
    <property type="match status" value="1"/>
</dbReference>
<feature type="compositionally biased region" description="Basic and acidic residues" evidence="1">
    <location>
        <begin position="1219"/>
        <end position="1236"/>
    </location>
</feature>
<dbReference type="AlphaFoldDB" id="A0A0R3WAR2"/>
<dbReference type="InterPro" id="IPR012948">
    <property type="entry name" value="AARP2CN"/>
</dbReference>
<gene>
    <name evidence="4" type="ORF">TASK_LOCUS7661</name>
</gene>
<dbReference type="Pfam" id="PF04950">
    <property type="entry name" value="RIBIOP_C"/>
    <property type="match status" value="1"/>
</dbReference>
<feature type="compositionally biased region" description="Acidic residues" evidence="1">
    <location>
        <begin position="475"/>
        <end position="484"/>
    </location>
</feature>
<dbReference type="InterPro" id="IPR007034">
    <property type="entry name" value="BMS1_TSR1_C"/>
</dbReference>
<dbReference type="OrthoDB" id="10260897at2759"/>
<feature type="region of interest" description="Disordered" evidence="1">
    <location>
        <begin position="684"/>
        <end position="722"/>
    </location>
</feature>
<dbReference type="STRING" id="60517.A0A0R3WAR2"/>
<dbReference type="InterPro" id="IPR027417">
    <property type="entry name" value="P-loop_NTPase"/>
</dbReference>
<dbReference type="Proteomes" id="UP000282613">
    <property type="component" value="Unassembled WGS sequence"/>
</dbReference>
<dbReference type="GO" id="GO:0000462">
    <property type="term" value="P:maturation of SSU-rRNA from tricistronic rRNA transcript (SSU-rRNA, 5.8S rRNA, LSU-rRNA)"/>
    <property type="evidence" value="ECO:0007669"/>
    <property type="project" value="TreeGrafter"/>
</dbReference>
<feature type="region of interest" description="Disordered" evidence="1">
    <location>
        <begin position="1209"/>
        <end position="1236"/>
    </location>
</feature>
<dbReference type="GO" id="GO:0000479">
    <property type="term" value="P:endonucleolytic cleavage of tricistronic rRNA transcript (SSU-rRNA, 5.8S rRNA, LSU-rRNA)"/>
    <property type="evidence" value="ECO:0007669"/>
    <property type="project" value="TreeGrafter"/>
</dbReference>
<evidence type="ECO:0000313" key="4">
    <source>
        <dbReference type="EMBL" id="VDK38792.1"/>
    </source>
</evidence>
<protein>
    <submittedName>
        <fullName evidence="6">Ribosome biogenesis protein BMS1</fullName>
    </submittedName>
</protein>
<dbReference type="SMART" id="SM01362">
    <property type="entry name" value="DUF663"/>
    <property type="match status" value="1"/>
</dbReference>
<dbReference type="PANTHER" id="PTHR12858:SF2">
    <property type="entry name" value="RIBOSOME BIOGENESIS PROTEIN BMS1 HOMOLOG"/>
    <property type="match status" value="1"/>
</dbReference>
<organism evidence="6">
    <name type="scientific">Taenia asiatica</name>
    <name type="common">Asian tapeworm</name>
    <dbReference type="NCBI Taxonomy" id="60517"/>
    <lineage>
        <taxon>Eukaryota</taxon>
        <taxon>Metazoa</taxon>
        <taxon>Spiralia</taxon>
        <taxon>Lophotrochozoa</taxon>
        <taxon>Platyhelminthes</taxon>
        <taxon>Cestoda</taxon>
        <taxon>Eucestoda</taxon>
        <taxon>Cyclophyllidea</taxon>
        <taxon>Taeniidae</taxon>
        <taxon>Taenia</taxon>
    </lineage>
</organism>
<sequence length="1236" mass="137756">MEVSIGESHRAPQSGTKALKKVGLGNASKLQNSKGFAVQHTTKAARKVRKTLDRETKKYHLLDISTASSVNFSPPLIVGIVGPPRCGKSTLLRGLIRHFGRQLVPSITGPITVVAGKKLRLTLIECDCNINSMIDIAKIADLILLVVNVSRGLEMYHFEFISMLQVHGMSRVIPVLNHLDQFKESSSSRALRKKIKQRLWTDLSAKIFLLSRFVQKKSKAPLTGHAVLLDYYHKRSEVNDKVIDGDYIPAEIQRLARLMVVKSPRPSDWRTDHPYMLVDRLEDVTNPRILAEDEKASRVISLYGWIRGAPIEASFSNPLVHVPGLGDFPISECTRQQDPCPAPAQLMQSDASARGTIGAKLKKRLSEGERKLYAPMSSVGGVLLDHDATYIDLGGSHHLGGGRSTSGRQVVIGAGEADLAKARDLLTAVGHGLDERLEHNHRVQMLIDAPLLEPSANDIDEDSGSDVENDKDSFEGDDDIETDEGVGNVGLRMFEDTVLPLAENGSMEVDDDDNGEGDLLRIKRNDQFSGRHRNLKDAFDNLGWEETVTGRKNWKRIIYNDDDETPKRTGISSLTGEMFITSTKMDTTIHGTDADDVTLPPQRTVSIDWAISAALIANSFTTGEWSPSEDAEQLLAADAKAQRVMEELKAQKMAKAVGSKVLYGPERRLAKGVARNSYVEEDEVLGEEFEDVGPVSEVEGEASSDGKGEDNDDPIKGIEKSLLHPTKRERILEKRRRHKELFDRLYEAAQRGSGANADEPATAFYDKMVAKTETQRQLNREILDKLSPDVRETVEGVLPGSYVRLKIVGVPYQFMANFDPRQPLVVGGLARGEEAKAFIQARFQVHRWVRRALKSNDPLIVSVGWRRYQTIGVFSKEEHNFRKRYLKYALAHEHCHITFYGPVVSAKTGVIAIVNSTWREQTEALISPKFRIAGTGSVTDCNESFQIMKKLKLVGYPYKIFSKTAFVRGMFNSELEVTKMVGSKIQTSVSTCITNIETIVGLIKNALTGTSHKPGDFRATFEASIRMADIVFVRTFVPTELTAFYNPIPNLLLASARSAASTATQTQWRMLRTMGELRWDMGTKVEVKEDSKYREAQRVPFVPQPLTVPTKLVAALPFTDKPKLSKKRLRTQRFGDDEVRRARDADVPAPTAAVAEGGIPVPIRHVRKRAQAIQHLRQLHAAYQEREKSKMVTRVSRYKAKRAAEAEVAEARNKKRKKEFFARHRGGVKERSGVGT</sequence>
<evidence type="ECO:0000256" key="1">
    <source>
        <dbReference type="SAM" id="MobiDB-lite"/>
    </source>
</evidence>
<evidence type="ECO:0000313" key="5">
    <source>
        <dbReference type="Proteomes" id="UP000282613"/>
    </source>
</evidence>